<keyword evidence="7" id="KW-1185">Reference proteome</keyword>
<evidence type="ECO:0000256" key="4">
    <source>
        <dbReference type="SAM" id="MobiDB-lite"/>
    </source>
</evidence>
<feature type="domain" description="AAA+ ATPase" evidence="5">
    <location>
        <begin position="714"/>
        <end position="855"/>
    </location>
</feature>
<dbReference type="SMART" id="SM00710">
    <property type="entry name" value="PbH1"/>
    <property type="match status" value="11"/>
</dbReference>
<evidence type="ECO:0000313" key="6">
    <source>
        <dbReference type="EMBL" id="MQS18139.1"/>
    </source>
</evidence>
<dbReference type="FunFam" id="3.40.50.300:FF:000216">
    <property type="entry name" value="Type VII secretion ATPase EccA"/>
    <property type="match status" value="1"/>
</dbReference>
<dbReference type="Gene3D" id="3.40.50.300">
    <property type="entry name" value="P-loop containing nucleotide triphosphate hydrolases"/>
    <property type="match status" value="1"/>
</dbReference>
<evidence type="ECO:0000259" key="5">
    <source>
        <dbReference type="SMART" id="SM00382"/>
    </source>
</evidence>
<feature type="region of interest" description="Disordered" evidence="4">
    <location>
        <begin position="1"/>
        <end position="138"/>
    </location>
</feature>
<dbReference type="EMBL" id="WBOF01000015">
    <property type="protein sequence ID" value="MQS18139.1"/>
    <property type="molecule type" value="Genomic_DNA"/>
</dbReference>
<dbReference type="InterPro" id="IPR003593">
    <property type="entry name" value="AAA+_ATPase"/>
</dbReference>
<dbReference type="Gene3D" id="1.10.8.60">
    <property type="match status" value="1"/>
</dbReference>
<dbReference type="AlphaFoldDB" id="A0A6N7L591"/>
<dbReference type="InterPro" id="IPR039448">
    <property type="entry name" value="Beta_helix"/>
</dbReference>
<dbReference type="Pfam" id="PF17866">
    <property type="entry name" value="AAA_lid_6"/>
    <property type="match status" value="1"/>
</dbReference>
<dbReference type="InterPro" id="IPR000641">
    <property type="entry name" value="CbxX/CfxQ"/>
</dbReference>
<evidence type="ECO:0000256" key="3">
    <source>
        <dbReference type="ARBA" id="ARBA00022840"/>
    </source>
</evidence>
<keyword evidence="3" id="KW-0067">ATP-binding</keyword>
<dbReference type="InterPro" id="IPR011050">
    <property type="entry name" value="Pectin_lyase_fold/virulence"/>
</dbReference>
<dbReference type="Gene3D" id="2.160.20.10">
    <property type="entry name" value="Single-stranded right-handed beta-helix, Pectin lyase-like"/>
    <property type="match status" value="2"/>
</dbReference>
<feature type="compositionally biased region" description="Basic and acidic residues" evidence="4">
    <location>
        <begin position="1"/>
        <end position="11"/>
    </location>
</feature>
<evidence type="ECO:0000313" key="7">
    <source>
        <dbReference type="Proteomes" id="UP000450000"/>
    </source>
</evidence>
<comment type="similarity">
    <text evidence="1">Belongs to the CbxX/CfxQ family.</text>
</comment>
<reference evidence="6 7" key="1">
    <citation type="submission" date="2019-09" db="EMBL/GenBank/DDBJ databases">
        <title>Genome Sequences of Streptomyces kaniharaensis ATCC 21070.</title>
        <authorList>
            <person name="Zhu W."/>
            <person name="De Crecy-Lagard V."/>
            <person name="Richards N.G."/>
        </authorList>
    </citation>
    <scope>NUCLEOTIDE SEQUENCE [LARGE SCALE GENOMIC DNA]</scope>
    <source>
        <strain evidence="6 7">SF-557</strain>
    </source>
</reference>
<dbReference type="SMART" id="SM00382">
    <property type="entry name" value="AAA"/>
    <property type="match status" value="2"/>
</dbReference>
<evidence type="ECO:0000256" key="1">
    <source>
        <dbReference type="ARBA" id="ARBA00010378"/>
    </source>
</evidence>
<dbReference type="GO" id="GO:0005524">
    <property type="term" value="F:ATP binding"/>
    <property type="evidence" value="ECO:0007669"/>
    <property type="project" value="UniProtKB-KW"/>
</dbReference>
<feature type="region of interest" description="Disordered" evidence="4">
    <location>
        <begin position="952"/>
        <end position="976"/>
    </location>
</feature>
<dbReference type="Proteomes" id="UP000450000">
    <property type="component" value="Unassembled WGS sequence"/>
</dbReference>
<dbReference type="Pfam" id="PF13229">
    <property type="entry name" value="Beta_helix"/>
    <property type="match status" value="2"/>
</dbReference>
<comment type="caution">
    <text evidence="6">The sequence shown here is derived from an EMBL/GenBank/DDBJ whole genome shotgun (WGS) entry which is preliminary data.</text>
</comment>
<dbReference type="PANTHER" id="PTHR43392">
    <property type="entry name" value="AAA-TYPE ATPASE FAMILY PROTEIN / ANKYRIN REPEAT FAMILY PROTEIN"/>
    <property type="match status" value="1"/>
</dbReference>
<dbReference type="Pfam" id="PF00004">
    <property type="entry name" value="AAA"/>
    <property type="match status" value="1"/>
</dbReference>
<dbReference type="PRINTS" id="PR00819">
    <property type="entry name" value="CBXCFQXSUPER"/>
</dbReference>
<dbReference type="GO" id="GO:0016887">
    <property type="term" value="F:ATP hydrolysis activity"/>
    <property type="evidence" value="ECO:0007669"/>
    <property type="project" value="InterPro"/>
</dbReference>
<feature type="compositionally biased region" description="Low complexity" evidence="4">
    <location>
        <begin position="952"/>
        <end position="974"/>
    </location>
</feature>
<feature type="compositionally biased region" description="Basic residues" evidence="4">
    <location>
        <begin position="95"/>
        <end position="107"/>
    </location>
</feature>
<dbReference type="SUPFAM" id="SSF52540">
    <property type="entry name" value="P-loop containing nucleoside triphosphate hydrolases"/>
    <property type="match status" value="2"/>
</dbReference>
<organism evidence="6 7">
    <name type="scientific">Streptomyces kaniharaensis</name>
    <dbReference type="NCBI Taxonomy" id="212423"/>
    <lineage>
        <taxon>Bacteria</taxon>
        <taxon>Bacillati</taxon>
        <taxon>Actinomycetota</taxon>
        <taxon>Actinomycetes</taxon>
        <taxon>Kitasatosporales</taxon>
        <taxon>Streptomycetaceae</taxon>
        <taxon>Streptomyces</taxon>
    </lineage>
</organism>
<name>A0A6N7L591_9ACTN</name>
<dbReference type="InterPro" id="IPR027417">
    <property type="entry name" value="P-loop_NTPase"/>
</dbReference>
<protein>
    <submittedName>
        <fullName evidence="6">AAA family ATPase</fullName>
    </submittedName>
</protein>
<feature type="region of interest" description="Disordered" evidence="4">
    <location>
        <begin position="1208"/>
        <end position="1248"/>
    </location>
</feature>
<keyword evidence="2" id="KW-0547">Nucleotide-binding</keyword>
<dbReference type="InterPro" id="IPR050773">
    <property type="entry name" value="CbxX/CfxQ_RuBisCO_ESX"/>
</dbReference>
<dbReference type="InterPro" id="IPR006626">
    <property type="entry name" value="PbH1"/>
</dbReference>
<evidence type="ECO:0000256" key="2">
    <source>
        <dbReference type="ARBA" id="ARBA00022741"/>
    </source>
</evidence>
<sequence length="1248" mass="128849">MGVLHGAEHRARDARRRHHRLPDLVDDLAPDQPARSLRPGPRGLPARHHVQGAPRRVRDGTRAAARAAAVRERRGRPSGRPPAAAGRDRPGGPHPGRRAVARPRRRDTGRPVGRATRGPARPDHHPARAVGPRRPGHPCAYRGSNIVTRQVLLVSPDRPGAHRSIAAALVDAADGALITVAPGRYDEALTVTKAVTLAAEGPAGTVRIHSAAGSTVVLDAEAVQLSGLLLSGADREAPVLDVRRGQAALDGCQVAGEAWAAVLAWHEGVLGLRDCTVTNTQGAGIVVTSGGGNVVERCEITDVGSSAVVVAEQGRLTVRECTVQGARGNGICVNGHGTALVESCRIHGSGKPAIAVEQNGRADLRRLAVTGSTALDAYLTSAVQTLLTDCTFTGSGGQAVHVSGGASPLLRNCVIEGAAAGGVQVTAGSRAQLENCRIAGTPVGLLVEAGGEADCADLAVAGAAVAVRATGEAKLTLRQAEFTMDGGAGGIGLDLVDRAQASLTGLRLRATAGTGLAMAGGARAELTSSHLEGCRTVVGPDCELTAHDSGFAGSDADGIKVSGGGSVTAVGCRISGARGHGLNVQASSRAGLDNCAVFDNSGDGVRCNTDEPVRVHDCEIRDNGGSPVHQLKSGGRVSVERLDTGGDERTTPTPGELRGPADATDGPRHLGTGPLAELEALVGLESVKHEVTGLINVNKMAQRRQEMGLPMPPMSRHLVFAGPPGTGKTTVARLYGAVLAELGILSQGHIVEVARADLVAQIIGGTAIKTTEVFTKALGGVLFIDEAYTLTNQSRGSGPDFGQEAVETLMKLMEDHRDEIVVIVAGYSAQMDQFLASNPGMASRFARTVEFPNYSPAELVTIVRGLCAKHFYELDAGALEALNRYFEDVPKGATFGNGRVARQVFEEMISRQASRLAVQPPTDDSELSLLSSEDVITVPGDQAGVQPVVQPAAEPTAPAAPSPVSDGSPSPDTPTLRRIDGLVGLDGARRALRSRLTQLARLSDAGEPLAGLGNVILQGPPGSGRRALAGLYGRGLAELGLLPAGVTHRLALSTVPARWPEQPGFRFAAACAEAEGGLLLLDLDPAFAERAAAARTAVLTSLTRLVASGPGVVLALSGSAPHVMEVLSEHTDLMEAFAENVELAPYRAEELVTLTDRRLRSLGFQLGEAAGTELVARYAAQPPQGGAFAAHRLGDALARSARARTVTVEDLPPVPAAPVTPAAPTAPPQAVPVPQEPRTPGSAPLVHT</sequence>
<dbReference type="CDD" id="cd00009">
    <property type="entry name" value="AAA"/>
    <property type="match status" value="1"/>
</dbReference>
<gene>
    <name evidence="6" type="ORF">F7Q99_39650</name>
</gene>
<proteinExistence type="inferred from homology"/>
<dbReference type="InterPro" id="IPR041627">
    <property type="entry name" value="AAA_lid_6"/>
</dbReference>
<accession>A0A6N7L591</accession>
<dbReference type="InterPro" id="IPR012334">
    <property type="entry name" value="Pectin_lyas_fold"/>
</dbReference>
<feature type="domain" description="AAA+ ATPase" evidence="5">
    <location>
        <begin position="1011"/>
        <end position="1213"/>
    </location>
</feature>
<dbReference type="InterPro" id="IPR003959">
    <property type="entry name" value="ATPase_AAA_core"/>
</dbReference>
<feature type="region of interest" description="Disordered" evidence="4">
    <location>
        <begin position="625"/>
        <end position="672"/>
    </location>
</feature>
<dbReference type="SUPFAM" id="SSF51126">
    <property type="entry name" value="Pectin lyase-like"/>
    <property type="match status" value="2"/>
</dbReference>
<feature type="compositionally biased region" description="Pro residues" evidence="4">
    <location>
        <begin position="1224"/>
        <end position="1237"/>
    </location>
</feature>
<dbReference type="PANTHER" id="PTHR43392:SF2">
    <property type="entry name" value="AAA-TYPE ATPASE FAMILY PROTEIN _ ANKYRIN REPEAT FAMILY PROTEIN"/>
    <property type="match status" value="1"/>
</dbReference>
<feature type="compositionally biased region" description="Basic and acidic residues" evidence="4">
    <location>
        <begin position="638"/>
        <end position="650"/>
    </location>
</feature>